<evidence type="ECO:0000313" key="2">
    <source>
        <dbReference type="Proteomes" id="UP000027135"/>
    </source>
</evidence>
<accession>A0A067QK81</accession>
<name>A0A067QK81_ZOONE</name>
<dbReference type="InParanoid" id="A0A067QK81"/>
<dbReference type="EMBL" id="KK853353">
    <property type="protein sequence ID" value="KDR08229.1"/>
    <property type="molecule type" value="Genomic_DNA"/>
</dbReference>
<dbReference type="Proteomes" id="UP000027135">
    <property type="component" value="Unassembled WGS sequence"/>
</dbReference>
<keyword evidence="2" id="KW-1185">Reference proteome</keyword>
<organism evidence="1 2">
    <name type="scientific">Zootermopsis nevadensis</name>
    <name type="common">Dampwood termite</name>
    <dbReference type="NCBI Taxonomy" id="136037"/>
    <lineage>
        <taxon>Eukaryota</taxon>
        <taxon>Metazoa</taxon>
        <taxon>Ecdysozoa</taxon>
        <taxon>Arthropoda</taxon>
        <taxon>Hexapoda</taxon>
        <taxon>Insecta</taxon>
        <taxon>Pterygota</taxon>
        <taxon>Neoptera</taxon>
        <taxon>Polyneoptera</taxon>
        <taxon>Dictyoptera</taxon>
        <taxon>Blattodea</taxon>
        <taxon>Blattoidea</taxon>
        <taxon>Termitoidae</taxon>
        <taxon>Termopsidae</taxon>
        <taxon>Zootermopsis</taxon>
    </lineage>
</organism>
<sequence length="52" mass="5813">MLTIRKMKAHPFDHGASVTGIHVQKSKFITTINSEEKHASFKNINGTNECTI</sequence>
<gene>
    <name evidence="1" type="ORF">L798_01947</name>
</gene>
<evidence type="ECO:0000313" key="1">
    <source>
        <dbReference type="EMBL" id="KDR08229.1"/>
    </source>
</evidence>
<dbReference type="AlphaFoldDB" id="A0A067QK81"/>
<reference evidence="1 2" key="1">
    <citation type="journal article" date="2014" name="Nat. Commun.">
        <title>Molecular traces of alternative social organization in a termite genome.</title>
        <authorList>
            <person name="Terrapon N."/>
            <person name="Li C."/>
            <person name="Robertson H.M."/>
            <person name="Ji L."/>
            <person name="Meng X."/>
            <person name="Booth W."/>
            <person name="Chen Z."/>
            <person name="Childers C.P."/>
            <person name="Glastad K.M."/>
            <person name="Gokhale K."/>
            <person name="Gowin J."/>
            <person name="Gronenberg W."/>
            <person name="Hermansen R.A."/>
            <person name="Hu H."/>
            <person name="Hunt B.G."/>
            <person name="Huylmans A.K."/>
            <person name="Khalil S.M."/>
            <person name="Mitchell R.D."/>
            <person name="Munoz-Torres M.C."/>
            <person name="Mustard J.A."/>
            <person name="Pan H."/>
            <person name="Reese J.T."/>
            <person name="Scharf M.E."/>
            <person name="Sun F."/>
            <person name="Vogel H."/>
            <person name="Xiao J."/>
            <person name="Yang W."/>
            <person name="Yang Z."/>
            <person name="Yang Z."/>
            <person name="Zhou J."/>
            <person name="Zhu J."/>
            <person name="Brent C.S."/>
            <person name="Elsik C.G."/>
            <person name="Goodisman M.A."/>
            <person name="Liberles D.A."/>
            <person name="Roe R.M."/>
            <person name="Vargo E.L."/>
            <person name="Vilcinskas A."/>
            <person name="Wang J."/>
            <person name="Bornberg-Bauer E."/>
            <person name="Korb J."/>
            <person name="Zhang G."/>
            <person name="Liebig J."/>
        </authorList>
    </citation>
    <scope>NUCLEOTIDE SEQUENCE [LARGE SCALE GENOMIC DNA]</scope>
    <source>
        <tissue evidence="1">Whole organism</tissue>
    </source>
</reference>
<proteinExistence type="predicted"/>
<protein>
    <submittedName>
        <fullName evidence="1">Uncharacterized protein</fullName>
    </submittedName>
</protein>